<dbReference type="HOGENOM" id="CLU_1463736_0_0_1"/>
<protein>
    <recommendedName>
        <fullName evidence="5">Pectinesterase inhibitor domain-containing protein</fullName>
    </recommendedName>
</protein>
<sequence length="185" mass="20940">MDWFRYGHGVIFTIATQFLLLVFLLSSKPVEAEDDKTLVRKICSQTLEPNVCLNCISADTGRGTSNITDLTFSVLFCMYSQAIYAHQCADHLFQNTAAVQLKKSFQVCKDVLFSASNTLWDGLTKLEVSDYKNAHLSAGIAHLDLFQCVFAFRRYANVPIPSVLLNYMVQTKRLFDVAQFMFLLI</sequence>
<comment type="similarity">
    <text evidence="3">Belongs to the PMEI family.</text>
</comment>
<dbReference type="SUPFAM" id="SSF101148">
    <property type="entry name" value="Plant invertase/pectin methylesterase inhibitor"/>
    <property type="match status" value="1"/>
</dbReference>
<accession>A0A061DLS7</accession>
<dbReference type="InParanoid" id="A0A061DLS7"/>
<evidence type="ECO:0000313" key="7">
    <source>
        <dbReference type="Proteomes" id="UP000026915"/>
    </source>
</evidence>
<proteinExistence type="inferred from homology"/>
<dbReference type="InterPro" id="IPR052421">
    <property type="entry name" value="PCW_Enzyme_Inhibitor"/>
</dbReference>
<dbReference type="EMBL" id="CM001879">
    <property type="protein sequence ID" value="EOX93031.1"/>
    <property type="molecule type" value="Genomic_DNA"/>
</dbReference>
<gene>
    <name evidence="6" type="ORF">TCM_001886</name>
</gene>
<dbReference type="PANTHER" id="PTHR36710">
    <property type="entry name" value="PECTINESTERASE INHIBITOR-LIKE"/>
    <property type="match status" value="1"/>
</dbReference>
<dbReference type="Gramene" id="EOX93031">
    <property type="protein sequence ID" value="EOX93031"/>
    <property type="gene ID" value="TCM_001886"/>
</dbReference>
<dbReference type="AlphaFoldDB" id="A0A061DLS7"/>
<dbReference type="OMA" id="CRDTMLS"/>
<reference evidence="6 7" key="1">
    <citation type="journal article" date="2013" name="Genome Biol.">
        <title>The genome sequence of the most widely cultivated cacao type and its use to identify candidate genes regulating pod color.</title>
        <authorList>
            <person name="Motamayor J.C."/>
            <person name="Mockaitis K."/>
            <person name="Schmutz J."/>
            <person name="Haiminen N."/>
            <person name="Iii D.L."/>
            <person name="Cornejo O."/>
            <person name="Findley S.D."/>
            <person name="Zheng P."/>
            <person name="Utro F."/>
            <person name="Royaert S."/>
            <person name="Saski C."/>
            <person name="Jenkins J."/>
            <person name="Podicheti R."/>
            <person name="Zhao M."/>
            <person name="Scheffler B.E."/>
            <person name="Stack J.C."/>
            <person name="Feltus F.A."/>
            <person name="Mustiga G.M."/>
            <person name="Amores F."/>
            <person name="Phillips W."/>
            <person name="Marelli J.P."/>
            <person name="May G.D."/>
            <person name="Shapiro H."/>
            <person name="Ma J."/>
            <person name="Bustamante C.D."/>
            <person name="Schnell R.J."/>
            <person name="Main D."/>
            <person name="Gilbert D."/>
            <person name="Parida L."/>
            <person name="Kuhn D.N."/>
        </authorList>
    </citation>
    <scope>NUCLEOTIDE SEQUENCE [LARGE SCALE GENOMIC DNA]</scope>
    <source>
        <strain evidence="7">cv. Matina 1-6</strain>
    </source>
</reference>
<keyword evidence="2" id="KW-1015">Disulfide bond</keyword>
<evidence type="ECO:0000256" key="3">
    <source>
        <dbReference type="ARBA" id="ARBA00038471"/>
    </source>
</evidence>
<dbReference type="NCBIfam" id="TIGR01614">
    <property type="entry name" value="PME_inhib"/>
    <property type="match status" value="1"/>
</dbReference>
<dbReference type="Gene3D" id="1.20.140.40">
    <property type="entry name" value="Invertase/pectin methylesterase inhibitor family protein"/>
    <property type="match status" value="1"/>
</dbReference>
<feature type="chain" id="PRO_5001596005" description="Pectinesterase inhibitor domain-containing protein" evidence="4">
    <location>
        <begin position="33"/>
        <end position="185"/>
    </location>
</feature>
<feature type="signal peptide" evidence="4">
    <location>
        <begin position="1"/>
        <end position="32"/>
    </location>
</feature>
<evidence type="ECO:0000313" key="6">
    <source>
        <dbReference type="EMBL" id="EOX93031.1"/>
    </source>
</evidence>
<dbReference type="SMART" id="SM00856">
    <property type="entry name" value="PMEI"/>
    <property type="match status" value="1"/>
</dbReference>
<dbReference type="GO" id="GO:0004857">
    <property type="term" value="F:enzyme inhibitor activity"/>
    <property type="evidence" value="ECO:0007669"/>
    <property type="project" value="InterPro"/>
</dbReference>
<keyword evidence="1 4" id="KW-0732">Signal</keyword>
<evidence type="ECO:0000259" key="5">
    <source>
        <dbReference type="SMART" id="SM00856"/>
    </source>
</evidence>
<dbReference type="InterPro" id="IPR006501">
    <property type="entry name" value="Pectinesterase_inhib_dom"/>
</dbReference>
<evidence type="ECO:0000256" key="4">
    <source>
        <dbReference type="SAM" id="SignalP"/>
    </source>
</evidence>
<dbReference type="PANTHER" id="PTHR36710:SF18">
    <property type="entry name" value="PECTINESTERASE INHIBITOR 5-RELATED"/>
    <property type="match status" value="1"/>
</dbReference>
<keyword evidence="7" id="KW-1185">Reference proteome</keyword>
<dbReference type="Proteomes" id="UP000026915">
    <property type="component" value="Chromosome 1"/>
</dbReference>
<dbReference type="InterPro" id="IPR035513">
    <property type="entry name" value="Invertase/methylesterase_inhib"/>
</dbReference>
<name>A0A061DLS7_THECC</name>
<evidence type="ECO:0000256" key="1">
    <source>
        <dbReference type="ARBA" id="ARBA00022729"/>
    </source>
</evidence>
<evidence type="ECO:0000256" key="2">
    <source>
        <dbReference type="ARBA" id="ARBA00023157"/>
    </source>
</evidence>
<organism evidence="6 7">
    <name type="scientific">Theobroma cacao</name>
    <name type="common">Cacao</name>
    <name type="synonym">Cocoa</name>
    <dbReference type="NCBI Taxonomy" id="3641"/>
    <lineage>
        <taxon>Eukaryota</taxon>
        <taxon>Viridiplantae</taxon>
        <taxon>Streptophyta</taxon>
        <taxon>Embryophyta</taxon>
        <taxon>Tracheophyta</taxon>
        <taxon>Spermatophyta</taxon>
        <taxon>Magnoliopsida</taxon>
        <taxon>eudicotyledons</taxon>
        <taxon>Gunneridae</taxon>
        <taxon>Pentapetalae</taxon>
        <taxon>rosids</taxon>
        <taxon>malvids</taxon>
        <taxon>Malvales</taxon>
        <taxon>Malvaceae</taxon>
        <taxon>Byttnerioideae</taxon>
        <taxon>Theobroma</taxon>
    </lineage>
</organism>
<feature type="domain" description="Pectinesterase inhibitor" evidence="5">
    <location>
        <begin position="34"/>
        <end position="181"/>
    </location>
</feature>